<protein>
    <recommendedName>
        <fullName evidence="6">NAD kinase</fullName>
        <ecNumber evidence="6">2.7.1.23</ecNumber>
    </recommendedName>
    <alternativeName>
        <fullName evidence="6">ATP-dependent NAD kinase</fullName>
    </alternativeName>
</protein>
<dbReference type="RefSeq" id="WP_214300787.1">
    <property type="nucleotide sequence ID" value="NZ_JAHDYS010000016.1"/>
</dbReference>
<evidence type="ECO:0000256" key="2">
    <source>
        <dbReference type="ARBA" id="ARBA00022777"/>
    </source>
</evidence>
<feature type="binding site" evidence="6">
    <location>
        <position position="244"/>
    </location>
    <ligand>
        <name>NAD(+)</name>
        <dbReference type="ChEBI" id="CHEBI:57540"/>
    </ligand>
</feature>
<dbReference type="HAMAP" id="MF_00361">
    <property type="entry name" value="NAD_kinase"/>
    <property type="match status" value="1"/>
</dbReference>
<keyword evidence="1 6" id="KW-0808">Transferase</keyword>
<name>A0ABS5UBS9_9BACT</name>
<dbReference type="InterPro" id="IPR017438">
    <property type="entry name" value="ATP-NAD_kinase_N"/>
</dbReference>
<dbReference type="GO" id="GO:0016301">
    <property type="term" value="F:kinase activity"/>
    <property type="evidence" value="ECO:0007669"/>
    <property type="project" value="UniProtKB-KW"/>
</dbReference>
<evidence type="ECO:0000256" key="5">
    <source>
        <dbReference type="ARBA" id="ARBA00047925"/>
    </source>
</evidence>
<feature type="binding site" evidence="6">
    <location>
        <begin position="69"/>
        <end position="70"/>
    </location>
    <ligand>
        <name>NAD(+)</name>
        <dbReference type="ChEBI" id="CHEBI:57540"/>
    </ligand>
</feature>
<dbReference type="SUPFAM" id="SSF111331">
    <property type="entry name" value="NAD kinase/diacylglycerol kinase-like"/>
    <property type="match status" value="1"/>
</dbReference>
<comment type="similarity">
    <text evidence="6">Belongs to the NAD kinase family.</text>
</comment>
<dbReference type="Proteomes" id="UP000784128">
    <property type="component" value="Unassembled WGS sequence"/>
</dbReference>
<feature type="active site" description="Proton acceptor" evidence="6">
    <location>
        <position position="69"/>
    </location>
</feature>
<dbReference type="InterPro" id="IPR017437">
    <property type="entry name" value="ATP-NAD_kinase_PpnK-typ_C"/>
</dbReference>
<dbReference type="EC" id="2.7.1.23" evidence="6"/>
<feature type="binding site" evidence="6">
    <location>
        <begin position="143"/>
        <end position="144"/>
    </location>
    <ligand>
        <name>NAD(+)</name>
        <dbReference type="ChEBI" id="CHEBI:57540"/>
    </ligand>
</feature>
<comment type="caution">
    <text evidence="7">The sequence shown here is derived from an EMBL/GenBank/DDBJ whole genome shotgun (WGS) entry which is preliminary data.</text>
</comment>
<keyword evidence="2 6" id="KW-0418">Kinase</keyword>
<dbReference type="PANTHER" id="PTHR20275">
    <property type="entry name" value="NAD KINASE"/>
    <property type="match status" value="1"/>
</dbReference>
<keyword evidence="6" id="KW-0547">Nucleotide-binding</keyword>
<comment type="cofactor">
    <cofactor evidence="6">
        <name>a divalent metal cation</name>
        <dbReference type="ChEBI" id="CHEBI:60240"/>
    </cofactor>
</comment>
<comment type="caution">
    <text evidence="6">Lacks conserved residue(s) required for the propagation of feature annotation.</text>
</comment>
<dbReference type="Pfam" id="PF20143">
    <property type="entry name" value="NAD_kinase_C"/>
    <property type="match status" value="1"/>
</dbReference>
<feature type="binding site" evidence="6">
    <location>
        <position position="154"/>
    </location>
    <ligand>
        <name>NAD(+)</name>
        <dbReference type="ChEBI" id="CHEBI:57540"/>
    </ligand>
</feature>
<comment type="catalytic activity">
    <reaction evidence="5 6">
        <text>NAD(+) + ATP = ADP + NADP(+) + H(+)</text>
        <dbReference type="Rhea" id="RHEA:18629"/>
        <dbReference type="ChEBI" id="CHEBI:15378"/>
        <dbReference type="ChEBI" id="CHEBI:30616"/>
        <dbReference type="ChEBI" id="CHEBI:57540"/>
        <dbReference type="ChEBI" id="CHEBI:58349"/>
        <dbReference type="ChEBI" id="CHEBI:456216"/>
        <dbReference type="EC" id="2.7.1.23"/>
    </reaction>
</comment>
<comment type="subcellular location">
    <subcellularLocation>
        <location evidence="6">Cytoplasm</location>
    </subcellularLocation>
</comment>
<evidence type="ECO:0000256" key="1">
    <source>
        <dbReference type="ARBA" id="ARBA00022679"/>
    </source>
</evidence>
<sequence length="287" mass="31815">MTLHNVAIFAKMHDPRCQVVANELVSWLEERGCAPLVDEHLARHISNQKGIPQEEIRDQAELVVVLGGDGTLISVARLFSGRDVPILGVNLGSLGFLTEITLEELYPRLERCLEGNPRVSERMMLEVTLHREGKAIEKCHVLNDVVINKGALARIVDLETRVNRHFLTTYKGDGLIISTPTGSTGYSMAAGGPIIQPLMSCIVITPICPHTLTNRPIVITDDSIVSVTVTSSFDENVYLTLDGQVGFELKEGDSVEIRRALKTTALVMSRSKDYFEILRTKLKWGER</sequence>
<dbReference type="PANTHER" id="PTHR20275:SF0">
    <property type="entry name" value="NAD KINASE"/>
    <property type="match status" value="1"/>
</dbReference>
<dbReference type="EMBL" id="JAHDYS010000016">
    <property type="protein sequence ID" value="MBT1073103.1"/>
    <property type="molecule type" value="Genomic_DNA"/>
</dbReference>
<organism evidence="7 8">
    <name type="scientific">Pelotalea chapellei</name>
    <dbReference type="NCBI Taxonomy" id="44671"/>
    <lineage>
        <taxon>Bacteria</taxon>
        <taxon>Pseudomonadati</taxon>
        <taxon>Thermodesulfobacteriota</taxon>
        <taxon>Desulfuromonadia</taxon>
        <taxon>Geobacterales</taxon>
        <taxon>Geobacteraceae</taxon>
        <taxon>Pelotalea</taxon>
    </lineage>
</organism>
<keyword evidence="3 6" id="KW-0521">NADP</keyword>
<feature type="binding site" evidence="6">
    <location>
        <position position="171"/>
    </location>
    <ligand>
        <name>NAD(+)</name>
        <dbReference type="ChEBI" id="CHEBI:57540"/>
    </ligand>
</feature>
<feature type="binding site" evidence="6">
    <location>
        <position position="173"/>
    </location>
    <ligand>
        <name>NAD(+)</name>
        <dbReference type="ChEBI" id="CHEBI:57540"/>
    </ligand>
</feature>
<keyword evidence="4 6" id="KW-0520">NAD</keyword>
<dbReference type="Pfam" id="PF01513">
    <property type="entry name" value="NAD_kinase"/>
    <property type="match status" value="1"/>
</dbReference>
<evidence type="ECO:0000313" key="7">
    <source>
        <dbReference type="EMBL" id="MBT1073103.1"/>
    </source>
</evidence>
<dbReference type="Gene3D" id="3.40.50.10330">
    <property type="entry name" value="Probable inorganic polyphosphate/atp-NAD kinase, domain 1"/>
    <property type="match status" value="1"/>
</dbReference>
<evidence type="ECO:0000256" key="3">
    <source>
        <dbReference type="ARBA" id="ARBA00022857"/>
    </source>
</evidence>
<reference evidence="7 8" key="1">
    <citation type="submission" date="2021-05" db="EMBL/GenBank/DDBJ databases">
        <title>The draft genome of Geobacter chapellei DSM 13688.</title>
        <authorList>
            <person name="Xu Z."/>
            <person name="Masuda Y."/>
            <person name="Itoh H."/>
            <person name="Senoo K."/>
        </authorList>
    </citation>
    <scope>NUCLEOTIDE SEQUENCE [LARGE SCALE GENOMIC DNA]</scope>
    <source>
        <strain evidence="7 8">DSM 13688</strain>
    </source>
</reference>
<dbReference type="Gene3D" id="2.60.200.30">
    <property type="entry name" value="Probable inorganic polyphosphate/atp-NAD kinase, domain 2"/>
    <property type="match status" value="1"/>
</dbReference>
<gene>
    <name evidence="6" type="primary">nadK</name>
    <name evidence="7" type="ORF">KJB30_15020</name>
</gene>
<dbReference type="InterPro" id="IPR016064">
    <property type="entry name" value="NAD/diacylglycerol_kinase_sf"/>
</dbReference>
<accession>A0ABS5UBS9</accession>
<proteinExistence type="inferred from homology"/>
<evidence type="ECO:0000256" key="4">
    <source>
        <dbReference type="ARBA" id="ARBA00023027"/>
    </source>
</evidence>
<comment type="function">
    <text evidence="6">Involved in the regulation of the intracellular balance of NAD and NADP, and is a key enzyme in the biosynthesis of NADP. Catalyzes specifically the phosphorylation on 2'-hydroxyl of the adenosine moiety of NAD to yield NADP.</text>
</comment>
<keyword evidence="6" id="KW-0963">Cytoplasm</keyword>
<keyword evidence="6" id="KW-0067">ATP-binding</keyword>
<evidence type="ECO:0000313" key="8">
    <source>
        <dbReference type="Proteomes" id="UP000784128"/>
    </source>
</evidence>
<evidence type="ECO:0000256" key="6">
    <source>
        <dbReference type="HAMAP-Rule" id="MF_00361"/>
    </source>
</evidence>
<dbReference type="InterPro" id="IPR002504">
    <property type="entry name" value="NADK"/>
</dbReference>
<keyword evidence="8" id="KW-1185">Reference proteome</keyword>